<comment type="caution">
    <text evidence="11">The sequence shown here is derived from an EMBL/GenBank/DDBJ whole genome shotgun (WGS) entry which is preliminary data.</text>
</comment>
<dbReference type="Pfam" id="PF17657">
    <property type="entry name" value="DNA_pol3_finger"/>
    <property type="match status" value="1"/>
</dbReference>
<dbReference type="NCBIfam" id="TIGR00594">
    <property type="entry name" value="polc"/>
    <property type="match status" value="1"/>
</dbReference>
<dbReference type="GO" id="GO:0008408">
    <property type="term" value="F:3'-5' exonuclease activity"/>
    <property type="evidence" value="ECO:0007669"/>
    <property type="project" value="InterPro"/>
</dbReference>
<evidence type="ECO:0000313" key="11">
    <source>
        <dbReference type="EMBL" id="TRY17389.1"/>
    </source>
</evidence>
<dbReference type="EC" id="2.7.7.7" evidence="3"/>
<dbReference type="CDD" id="cd04485">
    <property type="entry name" value="DnaE_OBF"/>
    <property type="match status" value="1"/>
</dbReference>
<dbReference type="InterPro" id="IPR041931">
    <property type="entry name" value="DNA_pol3_alpha_thumb_dom"/>
</dbReference>
<evidence type="ECO:0000256" key="3">
    <source>
        <dbReference type="ARBA" id="ARBA00012417"/>
    </source>
</evidence>
<evidence type="ECO:0000256" key="8">
    <source>
        <dbReference type="ARBA" id="ARBA00022932"/>
    </source>
</evidence>
<feature type="domain" description="Polymerase/histidinol phosphatase N-terminal" evidence="10">
    <location>
        <begin position="54"/>
        <end position="121"/>
    </location>
</feature>
<gene>
    <name evidence="11" type="primary">dnaE</name>
    <name evidence="11" type="ORF">FOJ82_12685</name>
</gene>
<organism evidence="11 12">
    <name type="scientific">Tessaracoccus rhinocerotis</name>
    <dbReference type="NCBI Taxonomy" id="1689449"/>
    <lineage>
        <taxon>Bacteria</taxon>
        <taxon>Bacillati</taxon>
        <taxon>Actinomycetota</taxon>
        <taxon>Actinomycetes</taxon>
        <taxon>Propionibacteriales</taxon>
        <taxon>Propionibacteriaceae</taxon>
        <taxon>Tessaracoccus</taxon>
    </lineage>
</organism>
<comment type="similarity">
    <text evidence="2">Belongs to the DNA polymerase type-C family. DnaE subfamily.</text>
</comment>
<dbReference type="GO" id="GO:0005737">
    <property type="term" value="C:cytoplasm"/>
    <property type="evidence" value="ECO:0007669"/>
    <property type="project" value="UniProtKB-SubCell"/>
</dbReference>
<dbReference type="PANTHER" id="PTHR32294:SF0">
    <property type="entry name" value="DNA POLYMERASE III SUBUNIT ALPHA"/>
    <property type="match status" value="1"/>
</dbReference>
<dbReference type="InterPro" id="IPR029460">
    <property type="entry name" value="DNAPol_HHH"/>
</dbReference>
<evidence type="ECO:0000256" key="6">
    <source>
        <dbReference type="ARBA" id="ARBA00022695"/>
    </source>
</evidence>
<dbReference type="GO" id="GO:0003676">
    <property type="term" value="F:nucleic acid binding"/>
    <property type="evidence" value="ECO:0007669"/>
    <property type="project" value="InterPro"/>
</dbReference>
<dbReference type="InterPro" id="IPR004365">
    <property type="entry name" value="NA-bd_OB_tRNA"/>
</dbReference>
<dbReference type="Gene3D" id="1.10.10.1600">
    <property type="entry name" value="Bacterial DNA polymerase III alpha subunit, thumb domain"/>
    <property type="match status" value="1"/>
</dbReference>
<dbReference type="NCBIfam" id="NF004226">
    <property type="entry name" value="PRK05673.1"/>
    <property type="match status" value="1"/>
</dbReference>
<comment type="subcellular location">
    <subcellularLocation>
        <location evidence="1">Cytoplasm</location>
    </subcellularLocation>
</comment>
<dbReference type="CDD" id="cd12113">
    <property type="entry name" value="PHP_PolIIIA_DnaE3"/>
    <property type="match status" value="1"/>
</dbReference>
<dbReference type="InterPro" id="IPR016195">
    <property type="entry name" value="Pol/histidinol_Pase-like"/>
</dbReference>
<dbReference type="SMART" id="SM00481">
    <property type="entry name" value="POLIIIAc"/>
    <property type="match status" value="1"/>
</dbReference>
<dbReference type="Pfam" id="PF01336">
    <property type="entry name" value="tRNA_anti-codon"/>
    <property type="match status" value="1"/>
</dbReference>
<dbReference type="Pfam" id="PF07733">
    <property type="entry name" value="DNA_pol3_alpha"/>
    <property type="match status" value="1"/>
</dbReference>
<evidence type="ECO:0000259" key="10">
    <source>
        <dbReference type="SMART" id="SM00481"/>
    </source>
</evidence>
<name>A0A553JY61_9ACTN</name>
<protein>
    <recommendedName>
        <fullName evidence="4">DNA polymerase III subunit alpha</fullName>
        <ecNumber evidence="3">2.7.7.7</ecNumber>
    </recommendedName>
</protein>
<dbReference type="InterPro" id="IPR003141">
    <property type="entry name" value="Pol/His_phosphatase_N"/>
</dbReference>
<sequence>MGVGVAHAGPPRRCSESRRVGRVAGRNCRAPGVGWGVVDQGCGTRGDRVSDQFVHLHVHTEFSMLDGAARIHDLFKGAERMGMPALAMSDHGNLFGAYEFYKASKSYDVKPIIGLEAYLTPRTHRSERKRVQFGDGTGDDVASKGAYTHMTMWAANKSGMHNLFRLSSRSSLEGFFYKPRADRELLNEYGKGLIATTGCPSGEVQTFLRLGQYENARSAAAEFRDIFGAGNFYVELMDHGLAIENRVRKDLLRLAKDLQLPLVATNDLHYVHADDADAHDTLLCVSAGSRKAATDRFKFDGSGYYLKSAAEMRALFAELPEACDNTLAIAEQIETEFDEGMGTYMPRFDVPEGETEDTWFAKEMERGLRARYPNGISQEVRDRAAFETQIISSMGFTGYFLVVADFINWAKNNGIRVGPGRGSGAGSICAYALRITDLDPIQHGLLFERFLNPERVSMPDFDIDFDDRRRGEVIQYVTRKYGSDKVAQIVTYGSIKAKAAVKDASRVLDMPFAVGERITKAMPPDVMGKGVPLTGLFDTNHKRYNEGNEFRDLYNSDPDVRTVVDTAKGIEDLKRQWGVHAAGVIMSNTPLQDVIPVMKREADGAIITQFDYPGCESLGLIKMDFLGLRNLTVIDDAVRNIKINQDVDLVLEDLPLDDQATFDLLAAGDTLGVFQLDGGPMRALLRSMRPDTFEDISAVGALYRPGPMGADSHNKYARRKTGREQVEPLHPELAEALEPILGETYGLIVYQEQVMAIAQQLAGYTLGGADMLRRAMGKKKKSELDAQYEIFSGGMLERGYSKEAIKALWDVLLPFSDYAFNKAHSAAYGVISYWTAYLKANYPTEYMAALLQSVRDDKDKSAGYLAECRHMGIRVLPPDVNSSETQFTPVGKDIRYGLGAIRNVGDKVVVAWTAERAEKGPAKDFNDFLDKAPLLICNKRVIESLIKAGAFDELGHTRRSLMSVYENAVDGIIDVKKNAENGQDDLFGAFGDEGGDDAYEHAPIPDLDEWDRRTKLAFEREMLGLYVSDHPLNGLEHVLEANGQHSITSVTSPEGYRGETTVCGLITAVNRRVNKKGAFWATITVEDLTSSLEVMVFPRVYDQVAMHLAPDTIVSVRGVVDSEEDRVRMRAQDLVAPQVNPDGGSGPVMLTLPAVRCTPTIVDRLKKVLSEYPGSAEVHLQLRSEQKITTFKLGDGYRVAPGSPLFADLKAILGPSAVGVARVAPNE</sequence>
<dbReference type="GO" id="GO:0003887">
    <property type="term" value="F:DNA-directed DNA polymerase activity"/>
    <property type="evidence" value="ECO:0007669"/>
    <property type="project" value="UniProtKB-KW"/>
</dbReference>
<keyword evidence="5 11" id="KW-0808">Transferase</keyword>
<dbReference type="Gene3D" id="1.10.150.870">
    <property type="match status" value="1"/>
</dbReference>
<dbReference type="InterPro" id="IPR011708">
    <property type="entry name" value="DNA_pol3_alpha_NTPase_dom"/>
</dbReference>
<reference evidence="11 12" key="1">
    <citation type="submission" date="2019-07" db="EMBL/GenBank/DDBJ databases">
        <authorList>
            <person name="Zhou L.-Y."/>
        </authorList>
    </citation>
    <scope>NUCLEOTIDE SEQUENCE [LARGE SCALE GENOMIC DNA]</scope>
    <source>
        <strain evidence="11 12">YIM 101269</strain>
    </source>
</reference>
<dbReference type="EMBL" id="VKKG01000005">
    <property type="protein sequence ID" value="TRY17389.1"/>
    <property type="molecule type" value="Genomic_DNA"/>
</dbReference>
<dbReference type="InterPro" id="IPR004013">
    <property type="entry name" value="PHP_dom"/>
</dbReference>
<evidence type="ECO:0000256" key="4">
    <source>
        <dbReference type="ARBA" id="ARBA00019114"/>
    </source>
</evidence>
<dbReference type="InterPro" id="IPR012340">
    <property type="entry name" value="NA-bd_OB-fold"/>
</dbReference>
<comment type="catalytic activity">
    <reaction evidence="9">
        <text>DNA(n) + a 2'-deoxyribonucleoside 5'-triphosphate = DNA(n+1) + diphosphate</text>
        <dbReference type="Rhea" id="RHEA:22508"/>
        <dbReference type="Rhea" id="RHEA-COMP:17339"/>
        <dbReference type="Rhea" id="RHEA-COMP:17340"/>
        <dbReference type="ChEBI" id="CHEBI:33019"/>
        <dbReference type="ChEBI" id="CHEBI:61560"/>
        <dbReference type="ChEBI" id="CHEBI:173112"/>
        <dbReference type="EC" id="2.7.7.7"/>
    </reaction>
</comment>
<dbReference type="SUPFAM" id="SSF89550">
    <property type="entry name" value="PHP domain-like"/>
    <property type="match status" value="1"/>
</dbReference>
<evidence type="ECO:0000256" key="1">
    <source>
        <dbReference type="ARBA" id="ARBA00004496"/>
    </source>
</evidence>
<keyword evidence="6 11" id="KW-0548">Nucleotidyltransferase</keyword>
<dbReference type="Gene3D" id="2.40.50.140">
    <property type="entry name" value="Nucleic acid-binding proteins"/>
    <property type="match status" value="1"/>
</dbReference>
<evidence type="ECO:0000256" key="5">
    <source>
        <dbReference type="ARBA" id="ARBA00022679"/>
    </source>
</evidence>
<keyword evidence="7" id="KW-0235">DNA replication</keyword>
<dbReference type="OrthoDB" id="9803237at2"/>
<keyword evidence="12" id="KW-1185">Reference proteome</keyword>
<evidence type="ECO:0000256" key="7">
    <source>
        <dbReference type="ARBA" id="ARBA00022705"/>
    </source>
</evidence>
<dbReference type="InterPro" id="IPR040982">
    <property type="entry name" value="DNA_pol3_finger"/>
</dbReference>
<proteinExistence type="inferred from homology"/>
<dbReference type="Pfam" id="PF02811">
    <property type="entry name" value="PHP"/>
    <property type="match status" value="1"/>
</dbReference>
<dbReference type="Pfam" id="PF14579">
    <property type="entry name" value="HHH_6"/>
    <property type="match status" value="1"/>
</dbReference>
<accession>A0A553JY61</accession>
<evidence type="ECO:0000313" key="12">
    <source>
        <dbReference type="Proteomes" id="UP000317638"/>
    </source>
</evidence>
<dbReference type="Gene3D" id="3.20.20.140">
    <property type="entry name" value="Metal-dependent hydrolases"/>
    <property type="match status" value="1"/>
</dbReference>
<dbReference type="AlphaFoldDB" id="A0A553JY61"/>
<keyword evidence="8" id="KW-0239">DNA-directed DNA polymerase</keyword>
<evidence type="ECO:0000256" key="2">
    <source>
        <dbReference type="ARBA" id="ARBA00009496"/>
    </source>
</evidence>
<evidence type="ECO:0000256" key="9">
    <source>
        <dbReference type="ARBA" id="ARBA00049244"/>
    </source>
</evidence>
<dbReference type="InterPro" id="IPR004805">
    <property type="entry name" value="DnaE2/DnaE/PolC"/>
</dbReference>
<dbReference type="GO" id="GO:0006260">
    <property type="term" value="P:DNA replication"/>
    <property type="evidence" value="ECO:0007669"/>
    <property type="project" value="UniProtKB-KW"/>
</dbReference>
<dbReference type="Proteomes" id="UP000317638">
    <property type="component" value="Unassembled WGS sequence"/>
</dbReference>
<dbReference type="PANTHER" id="PTHR32294">
    <property type="entry name" value="DNA POLYMERASE III SUBUNIT ALPHA"/>
    <property type="match status" value="1"/>
</dbReference>